<keyword evidence="2" id="KW-1185">Reference proteome</keyword>
<organism evidence="1 2">
    <name type="scientific">Rhynocoris fuscipes</name>
    <dbReference type="NCBI Taxonomy" id="488301"/>
    <lineage>
        <taxon>Eukaryota</taxon>
        <taxon>Metazoa</taxon>
        <taxon>Ecdysozoa</taxon>
        <taxon>Arthropoda</taxon>
        <taxon>Hexapoda</taxon>
        <taxon>Insecta</taxon>
        <taxon>Pterygota</taxon>
        <taxon>Neoptera</taxon>
        <taxon>Paraneoptera</taxon>
        <taxon>Hemiptera</taxon>
        <taxon>Heteroptera</taxon>
        <taxon>Panheteroptera</taxon>
        <taxon>Cimicomorpha</taxon>
        <taxon>Reduviidae</taxon>
        <taxon>Harpactorinae</taxon>
        <taxon>Harpactorini</taxon>
        <taxon>Rhynocoris</taxon>
    </lineage>
</organism>
<protein>
    <submittedName>
        <fullName evidence="1">Uncharacterized protein</fullName>
    </submittedName>
</protein>
<dbReference type="AlphaFoldDB" id="A0AAW1DFD5"/>
<accession>A0AAW1DFD5</accession>
<name>A0AAW1DFD5_9HEMI</name>
<reference evidence="1 2" key="1">
    <citation type="submission" date="2022-12" db="EMBL/GenBank/DDBJ databases">
        <title>Chromosome-level genome assembly of true bugs.</title>
        <authorList>
            <person name="Ma L."/>
            <person name="Li H."/>
        </authorList>
    </citation>
    <scope>NUCLEOTIDE SEQUENCE [LARGE SCALE GENOMIC DNA]</scope>
    <source>
        <strain evidence="1">Lab_2022b</strain>
    </source>
</reference>
<dbReference type="EMBL" id="JAPXFL010000003">
    <property type="protein sequence ID" value="KAK9509506.1"/>
    <property type="molecule type" value="Genomic_DNA"/>
</dbReference>
<comment type="caution">
    <text evidence="1">The sequence shown here is derived from an EMBL/GenBank/DDBJ whole genome shotgun (WGS) entry which is preliminary data.</text>
</comment>
<evidence type="ECO:0000313" key="1">
    <source>
        <dbReference type="EMBL" id="KAK9509506.1"/>
    </source>
</evidence>
<gene>
    <name evidence="1" type="ORF">O3M35_006811</name>
</gene>
<evidence type="ECO:0000313" key="2">
    <source>
        <dbReference type="Proteomes" id="UP001461498"/>
    </source>
</evidence>
<sequence length="117" mass="13729">MDNASFYNDFISYLNDNMVKVQEFLEKVTTMHYEATKILMDTCTLFHPQILIELNEIEANGKKYDNYILSAQQLKTKLTNLCPKSNNNEEDYREIMEEIGLLCKEIETLLEDNLTAY</sequence>
<proteinExistence type="predicted"/>
<dbReference type="Proteomes" id="UP001461498">
    <property type="component" value="Unassembled WGS sequence"/>
</dbReference>